<gene>
    <name evidence="2" type="ORF">AVEN_217477_1</name>
</gene>
<feature type="compositionally biased region" description="Polar residues" evidence="1">
    <location>
        <begin position="29"/>
        <end position="39"/>
    </location>
</feature>
<dbReference type="Proteomes" id="UP000499080">
    <property type="component" value="Unassembled WGS sequence"/>
</dbReference>
<organism evidence="2 3">
    <name type="scientific">Araneus ventricosus</name>
    <name type="common">Orbweaver spider</name>
    <name type="synonym">Epeira ventricosa</name>
    <dbReference type="NCBI Taxonomy" id="182803"/>
    <lineage>
        <taxon>Eukaryota</taxon>
        <taxon>Metazoa</taxon>
        <taxon>Ecdysozoa</taxon>
        <taxon>Arthropoda</taxon>
        <taxon>Chelicerata</taxon>
        <taxon>Arachnida</taxon>
        <taxon>Araneae</taxon>
        <taxon>Araneomorphae</taxon>
        <taxon>Entelegynae</taxon>
        <taxon>Araneoidea</taxon>
        <taxon>Araneidae</taxon>
        <taxon>Araneus</taxon>
    </lineage>
</organism>
<evidence type="ECO:0008006" key="4">
    <source>
        <dbReference type="Google" id="ProtNLM"/>
    </source>
</evidence>
<dbReference type="OrthoDB" id="6437260at2759"/>
<accession>A0A4Y2SCB5</accession>
<evidence type="ECO:0000256" key="1">
    <source>
        <dbReference type="SAM" id="MobiDB-lite"/>
    </source>
</evidence>
<protein>
    <recommendedName>
        <fullName evidence="4">Pre-C2HC domain-containing protein</fullName>
    </recommendedName>
</protein>
<evidence type="ECO:0000313" key="2">
    <source>
        <dbReference type="EMBL" id="GBN85226.1"/>
    </source>
</evidence>
<dbReference type="EMBL" id="BGPR01020682">
    <property type="protein sequence ID" value="GBN85226.1"/>
    <property type="molecule type" value="Genomic_DNA"/>
</dbReference>
<comment type="caution">
    <text evidence="2">The sequence shown here is derived from an EMBL/GenBank/DDBJ whole genome shotgun (WGS) entry which is preliminary data.</text>
</comment>
<name>A0A4Y2SCB5_ARAVE</name>
<reference evidence="2 3" key="1">
    <citation type="journal article" date="2019" name="Sci. Rep.">
        <title>Orb-weaving spider Araneus ventricosus genome elucidates the spidroin gene catalogue.</title>
        <authorList>
            <person name="Kono N."/>
            <person name="Nakamura H."/>
            <person name="Ohtoshi R."/>
            <person name="Moran D.A.P."/>
            <person name="Shinohara A."/>
            <person name="Yoshida Y."/>
            <person name="Fujiwara M."/>
            <person name="Mori M."/>
            <person name="Tomita M."/>
            <person name="Arakawa K."/>
        </authorList>
    </citation>
    <scope>NUCLEOTIDE SEQUENCE [LARGE SCALE GENOMIC DNA]</scope>
</reference>
<dbReference type="AlphaFoldDB" id="A0A4Y2SCB5"/>
<sequence length="165" mass="18795">MENDGYRTQGRKRGRVPSNEAIPSKKLTRSNSLPSQNKFNVLANLPDTGKIQDPTNATSQTKIPRPPPPVTMRKPPYYRDLLKQINKIEGIKCNAKEAGEFIKLFCKTPRDVRKLTEYLDKNNKEYFVIPGKVVIPIKILIKGLPIDMDLDEIKTESTKNSESRK</sequence>
<keyword evidence="3" id="KW-1185">Reference proteome</keyword>
<evidence type="ECO:0000313" key="3">
    <source>
        <dbReference type="Proteomes" id="UP000499080"/>
    </source>
</evidence>
<proteinExistence type="predicted"/>
<feature type="region of interest" description="Disordered" evidence="1">
    <location>
        <begin position="1"/>
        <end position="73"/>
    </location>
</feature>